<dbReference type="Proteomes" id="UP001469365">
    <property type="component" value="Unassembled WGS sequence"/>
</dbReference>
<dbReference type="Pfam" id="PF07833">
    <property type="entry name" value="Cu_amine_oxidN1"/>
    <property type="match status" value="1"/>
</dbReference>
<organism evidence="3 4">
    <name type="scientific">Paenibacillus filicis</name>
    <dbReference type="NCBI Taxonomy" id="669464"/>
    <lineage>
        <taxon>Bacteria</taxon>
        <taxon>Bacillati</taxon>
        <taxon>Bacillota</taxon>
        <taxon>Bacilli</taxon>
        <taxon>Bacillales</taxon>
        <taxon>Paenibacillaceae</taxon>
        <taxon>Paenibacillus</taxon>
    </lineage>
</organism>
<accession>A0ABU9DUB2</accession>
<dbReference type="Gene3D" id="3.30.457.10">
    <property type="entry name" value="Copper amine oxidase-like, N-terminal domain"/>
    <property type="match status" value="1"/>
</dbReference>
<feature type="domain" description="Copper amine oxidase-like N-terminal" evidence="2">
    <location>
        <begin position="425"/>
        <end position="526"/>
    </location>
</feature>
<evidence type="ECO:0000259" key="2">
    <source>
        <dbReference type="Pfam" id="PF07833"/>
    </source>
</evidence>
<reference evidence="3 4" key="1">
    <citation type="submission" date="2024-04" db="EMBL/GenBank/DDBJ databases">
        <title>draft genome sequnece of Paenibacillus filicis.</title>
        <authorList>
            <person name="Kim D.-U."/>
        </authorList>
    </citation>
    <scope>NUCLEOTIDE SEQUENCE [LARGE SCALE GENOMIC DNA]</scope>
    <source>
        <strain evidence="3 4">KACC14197</strain>
    </source>
</reference>
<sequence>MKKRSWSFKAGLMASALAVGLAGCAQVGSVDVGKTISSAYSVKSAQGSSSITLELTQDPSASLTAEQQRTLDFLKKLKIDITESKQESLTNASMKGSFSYGSKQIPFHLTVTDKQFTLQIEGAQKPIVIRNGAVPGGAAGSEILTAELQKQIQELTLKAVDSMPKLAGFFTTNFPNPKTISAESATITVNGESVATDKLHIELTGGELVSLVKGFLTNVLKDDQGLKEFIGVLYDLYVPFVKEMLKSVEASQPEGAGSGQMDQILPFLENKTLAVEFIHTFLKGKLQEIVADFDKTVGDSVKDVLNDNQSLKTDLYVDKDHFTRKSVTELQIQLPNSAEHGVKSLKVTSTSEAWNINKTVTVDKIDVSGGVIDLLGDSGRLTAGKFVGSLDPKSDLYKLLKDDLQVTKKKVDMYVPAAGEESWSFLPQPYNQDGTVMVPVRFVTEQLDAEVKWDAATKQVTITDPLTGSVAVLTLDSKQATVNGKTLELDQPAVLVDGNTYVPVRFVAESMNAKVGWTQETQTVHITRD</sequence>
<dbReference type="RefSeq" id="WP_341419587.1">
    <property type="nucleotide sequence ID" value="NZ_JBBPCC010000030.1"/>
</dbReference>
<keyword evidence="4" id="KW-1185">Reference proteome</keyword>
<dbReference type="EMBL" id="JBBPCC010000030">
    <property type="protein sequence ID" value="MEK8132454.1"/>
    <property type="molecule type" value="Genomic_DNA"/>
</dbReference>
<evidence type="ECO:0000313" key="3">
    <source>
        <dbReference type="EMBL" id="MEK8132454.1"/>
    </source>
</evidence>
<comment type="caution">
    <text evidence="3">The sequence shown here is derived from an EMBL/GenBank/DDBJ whole genome shotgun (WGS) entry which is preliminary data.</text>
</comment>
<evidence type="ECO:0000313" key="4">
    <source>
        <dbReference type="Proteomes" id="UP001469365"/>
    </source>
</evidence>
<dbReference type="PROSITE" id="PS51257">
    <property type="entry name" value="PROKAR_LIPOPROTEIN"/>
    <property type="match status" value="1"/>
</dbReference>
<evidence type="ECO:0000256" key="1">
    <source>
        <dbReference type="SAM" id="SignalP"/>
    </source>
</evidence>
<feature type="signal peptide" evidence="1">
    <location>
        <begin position="1"/>
        <end position="18"/>
    </location>
</feature>
<gene>
    <name evidence="3" type="ORF">WMW72_31620</name>
</gene>
<protein>
    <submittedName>
        <fullName evidence="3">Copper amine oxidase N-terminal domain-containing protein</fullName>
    </submittedName>
</protein>
<dbReference type="SUPFAM" id="SSF55383">
    <property type="entry name" value="Copper amine oxidase, domain N"/>
    <property type="match status" value="1"/>
</dbReference>
<keyword evidence="1" id="KW-0732">Signal</keyword>
<dbReference type="InterPro" id="IPR012854">
    <property type="entry name" value="Cu_amine_oxidase-like_N"/>
</dbReference>
<feature type="chain" id="PRO_5047221343" evidence="1">
    <location>
        <begin position="19"/>
        <end position="529"/>
    </location>
</feature>
<dbReference type="InterPro" id="IPR036582">
    <property type="entry name" value="Mao_N_sf"/>
</dbReference>
<name>A0ABU9DUB2_9BACL</name>
<proteinExistence type="predicted"/>